<evidence type="ECO:0000256" key="5">
    <source>
        <dbReference type="ARBA" id="ARBA00022801"/>
    </source>
</evidence>
<dbReference type="EC" id="5.6.2.4" evidence="13 15"/>
<keyword evidence="9 15" id="KW-0233">DNA recombination</keyword>
<dbReference type="FunFam" id="3.40.50.300:FF:000391">
    <property type="entry name" value="ATP-dependent DNA helicase RecG"/>
    <property type="match status" value="1"/>
</dbReference>
<dbReference type="Pfam" id="PF19833">
    <property type="entry name" value="RecG_dom3_C"/>
    <property type="match status" value="1"/>
</dbReference>
<dbReference type="Pfam" id="PF17191">
    <property type="entry name" value="RecG_wedge"/>
    <property type="match status" value="1"/>
</dbReference>
<protein>
    <recommendedName>
        <fullName evidence="2 15">ATP-dependent DNA helicase RecG</fullName>
        <ecNumber evidence="13 15">5.6.2.4</ecNumber>
    </recommendedName>
</protein>
<dbReference type="NCBIfam" id="NF008163">
    <property type="entry name" value="PRK10917.1-1"/>
    <property type="match status" value="1"/>
</dbReference>
<keyword evidence="5 15" id="KW-0378">Hydrolase</keyword>
<evidence type="ECO:0000259" key="17">
    <source>
        <dbReference type="PROSITE" id="PS51194"/>
    </source>
</evidence>
<keyword evidence="10 15" id="KW-0234">DNA repair</keyword>
<dbReference type="InterPro" id="IPR001650">
    <property type="entry name" value="Helicase_C-like"/>
</dbReference>
<dbReference type="SMART" id="SM00487">
    <property type="entry name" value="DEXDc"/>
    <property type="match status" value="1"/>
</dbReference>
<dbReference type="GO" id="GO:0016787">
    <property type="term" value="F:hydrolase activity"/>
    <property type="evidence" value="ECO:0007669"/>
    <property type="project" value="UniProtKB-KW"/>
</dbReference>
<dbReference type="GO" id="GO:0006310">
    <property type="term" value="P:DNA recombination"/>
    <property type="evidence" value="ECO:0007669"/>
    <property type="project" value="UniProtKB-UniRule"/>
</dbReference>
<keyword evidence="19" id="KW-1185">Reference proteome</keyword>
<dbReference type="EMBL" id="BAABLX010000003">
    <property type="protein sequence ID" value="GAA4930913.1"/>
    <property type="molecule type" value="Genomic_DNA"/>
</dbReference>
<comment type="catalytic activity">
    <reaction evidence="14 15">
        <text>ATP + H2O = ADP + phosphate + H(+)</text>
        <dbReference type="Rhea" id="RHEA:13065"/>
        <dbReference type="ChEBI" id="CHEBI:15377"/>
        <dbReference type="ChEBI" id="CHEBI:15378"/>
        <dbReference type="ChEBI" id="CHEBI:30616"/>
        <dbReference type="ChEBI" id="CHEBI:43474"/>
        <dbReference type="ChEBI" id="CHEBI:456216"/>
        <dbReference type="EC" id="5.6.2.4"/>
    </reaction>
</comment>
<gene>
    <name evidence="18" type="primary">recG</name>
    <name evidence="18" type="ORF">GCM10025791_03700</name>
</gene>
<dbReference type="InterPro" id="IPR033454">
    <property type="entry name" value="RecG_wedge"/>
</dbReference>
<dbReference type="Pfam" id="PF00270">
    <property type="entry name" value="DEAD"/>
    <property type="match status" value="1"/>
</dbReference>
<dbReference type="PROSITE" id="PS51194">
    <property type="entry name" value="HELICASE_CTER"/>
    <property type="match status" value="1"/>
</dbReference>
<evidence type="ECO:0000256" key="3">
    <source>
        <dbReference type="ARBA" id="ARBA00022741"/>
    </source>
</evidence>
<comment type="similarity">
    <text evidence="1 15">Belongs to the helicase family. RecG subfamily.</text>
</comment>
<dbReference type="InterPro" id="IPR045562">
    <property type="entry name" value="RecG_dom3_C"/>
</dbReference>
<dbReference type="SUPFAM" id="SSF52540">
    <property type="entry name" value="P-loop containing nucleoside triphosphate hydrolases"/>
    <property type="match status" value="1"/>
</dbReference>
<dbReference type="InterPro" id="IPR012340">
    <property type="entry name" value="NA-bd_OB-fold"/>
</dbReference>
<evidence type="ECO:0000256" key="10">
    <source>
        <dbReference type="ARBA" id="ARBA00023204"/>
    </source>
</evidence>
<comment type="function">
    <text evidence="15">Plays a critical role in recombination and DNA repair. Helps process Holliday junction intermediates to mature products by catalyzing branch migration. Has replication fork regression activity, unwinds stalled or blocked replication forks to make a HJ that can be resolved. Has a DNA unwinding activity characteristic of a DNA helicase with 3'-5' polarity.</text>
</comment>
<dbReference type="GO" id="GO:0005524">
    <property type="term" value="F:ATP binding"/>
    <property type="evidence" value="ECO:0007669"/>
    <property type="project" value="UniProtKB-KW"/>
</dbReference>
<dbReference type="Gene3D" id="3.40.50.300">
    <property type="entry name" value="P-loop containing nucleotide triphosphate hydrolases"/>
    <property type="match status" value="2"/>
</dbReference>
<evidence type="ECO:0000259" key="16">
    <source>
        <dbReference type="PROSITE" id="PS51192"/>
    </source>
</evidence>
<dbReference type="InterPro" id="IPR011545">
    <property type="entry name" value="DEAD/DEAH_box_helicase_dom"/>
</dbReference>
<evidence type="ECO:0000256" key="12">
    <source>
        <dbReference type="ARBA" id="ARBA00034617"/>
    </source>
</evidence>
<feature type="domain" description="Helicase ATP-binding" evidence="16">
    <location>
        <begin position="286"/>
        <end position="449"/>
    </location>
</feature>
<dbReference type="Proteomes" id="UP001409585">
    <property type="component" value="Unassembled WGS sequence"/>
</dbReference>
<dbReference type="Gene3D" id="1.10.150.20">
    <property type="entry name" value="5' to 3' exonuclease, C-terminal subdomain"/>
    <property type="match status" value="1"/>
</dbReference>
<dbReference type="GO" id="GO:0043138">
    <property type="term" value="F:3'-5' DNA helicase activity"/>
    <property type="evidence" value="ECO:0007669"/>
    <property type="project" value="UniProtKB-EC"/>
</dbReference>
<dbReference type="AlphaFoldDB" id="A0AAV3TXN2"/>
<dbReference type="InterPro" id="IPR014001">
    <property type="entry name" value="Helicase_ATP-bd"/>
</dbReference>
<keyword evidence="3 15" id="KW-0547">Nucleotide-binding</keyword>
<evidence type="ECO:0000256" key="13">
    <source>
        <dbReference type="ARBA" id="ARBA00034808"/>
    </source>
</evidence>
<reference evidence="19" key="1">
    <citation type="journal article" date="2019" name="Int. J. Syst. Evol. Microbiol.">
        <title>The Global Catalogue of Microorganisms (GCM) 10K type strain sequencing project: providing services to taxonomists for standard genome sequencing and annotation.</title>
        <authorList>
            <consortium name="The Broad Institute Genomics Platform"/>
            <consortium name="The Broad Institute Genome Sequencing Center for Infectious Disease"/>
            <person name="Wu L."/>
            <person name="Ma J."/>
        </authorList>
    </citation>
    <scope>NUCLEOTIDE SEQUENCE [LARGE SCALE GENOMIC DNA]</scope>
    <source>
        <strain evidence="19">JCM 19134</strain>
    </source>
</reference>
<dbReference type="NCBIfam" id="NF008166">
    <property type="entry name" value="PRK10917.1-4"/>
    <property type="match status" value="1"/>
</dbReference>
<keyword evidence="11" id="KW-0413">Isomerase</keyword>
<sequence length="693" mass="76392">MAGNPVTLSVEHSAITELKGVGPQLAAKLQKLGITQFRDLLFHLPSRYIDQTRITPIGQLRPGQYAVIQATIVNTHVQFGRRRSLACKIEDDSGSIMMRFFHFTAAQKDRLAQGALLRVFGEARRGSTGLELYHPETTLVDDTTPMPNELTPIYPSTDGISQKKWLQLTDQILQRCQATPIAELIPSSLQPLPANDTLAHTLAFLHRPAKGVDAEALCNRSHPLQQRLALEELLAHHLSLKQQRWKSAGGAYALPAAEQLQQDFLQQLPFQPTNAQQRVVLEVAGDLAQATPMRRLVQGDVGSGKTLVAAMAALPAIAAGKQVAIMAPTEILAEQHFDNFSHWLSPLGIGVGFLLGKQTAKERRQALAGINDGQTQVIVGTQALFQDSVQFADLALCIIDEQHRFGVFQRLALQQKNQHAKPHLLLLTATPIPRTLAMSLYANLDISVIDELPPGRTPIDTVTINSQRREQVIARVGQACDQGRQAYWVCTLIEESETLQAQAAEELSQDLQHALPNTRVGLIHGRMSNADKEQQMARFKAGELQLLVATTVIEVGVDVPNASVMIIENPERLGLAQLHQLRGRVGRGQAESHCVLLYQKPLGKTARKRLDVMKHTTDGFLIAEEDLKLRGPGEVLGTRQTGDINFRVADLHEHQHLLHHVEPLGQALAADYPHLLEPLIERWLAGKESYADA</sequence>
<evidence type="ECO:0000256" key="2">
    <source>
        <dbReference type="ARBA" id="ARBA00017846"/>
    </source>
</evidence>
<accession>A0AAV3TXN2</accession>
<dbReference type="InterPro" id="IPR047112">
    <property type="entry name" value="RecG/Mfd"/>
</dbReference>
<comment type="caution">
    <text evidence="18">The sequence shown here is derived from an EMBL/GenBank/DDBJ whole genome shotgun (WGS) entry which is preliminary data.</text>
</comment>
<comment type="catalytic activity">
    <reaction evidence="12 15">
        <text>Couples ATP hydrolysis with the unwinding of duplex DNA by translocating in the 3'-5' direction.</text>
        <dbReference type="EC" id="5.6.2.4"/>
    </reaction>
</comment>
<evidence type="ECO:0000256" key="11">
    <source>
        <dbReference type="ARBA" id="ARBA00023235"/>
    </source>
</evidence>
<evidence type="ECO:0000256" key="7">
    <source>
        <dbReference type="ARBA" id="ARBA00022840"/>
    </source>
</evidence>
<dbReference type="SMART" id="SM00490">
    <property type="entry name" value="HELICc"/>
    <property type="match status" value="2"/>
</dbReference>
<keyword evidence="7 15" id="KW-0067">ATP-binding</keyword>
<evidence type="ECO:0000256" key="9">
    <source>
        <dbReference type="ARBA" id="ARBA00023172"/>
    </source>
</evidence>
<keyword evidence="6 15" id="KW-0347">Helicase</keyword>
<evidence type="ECO:0000313" key="18">
    <source>
        <dbReference type="EMBL" id="GAA4930913.1"/>
    </source>
</evidence>
<dbReference type="InterPro" id="IPR027417">
    <property type="entry name" value="P-loop_NTPase"/>
</dbReference>
<dbReference type="GO" id="GO:0006281">
    <property type="term" value="P:DNA repair"/>
    <property type="evidence" value="ECO:0007669"/>
    <property type="project" value="UniProtKB-UniRule"/>
</dbReference>
<dbReference type="InterPro" id="IPR004609">
    <property type="entry name" value="ATP-dep_DNA_helicase_RecG"/>
</dbReference>
<dbReference type="NCBIfam" id="TIGR00643">
    <property type="entry name" value="recG"/>
    <property type="match status" value="1"/>
</dbReference>
<dbReference type="NCBIfam" id="NF008165">
    <property type="entry name" value="PRK10917.1-3"/>
    <property type="match status" value="1"/>
</dbReference>
<dbReference type="SUPFAM" id="SSF50249">
    <property type="entry name" value="Nucleic acid-binding proteins"/>
    <property type="match status" value="1"/>
</dbReference>
<proteinExistence type="inferred from homology"/>
<dbReference type="PANTHER" id="PTHR47964:SF1">
    <property type="entry name" value="ATP-DEPENDENT DNA HELICASE HOMOLOG RECG, CHLOROPLASTIC"/>
    <property type="match status" value="1"/>
</dbReference>
<dbReference type="RefSeq" id="WP_345416158.1">
    <property type="nucleotide sequence ID" value="NZ_AP031496.1"/>
</dbReference>
<dbReference type="PROSITE" id="PS51192">
    <property type="entry name" value="HELICASE_ATP_BIND_1"/>
    <property type="match status" value="1"/>
</dbReference>
<evidence type="ECO:0000256" key="8">
    <source>
        <dbReference type="ARBA" id="ARBA00023125"/>
    </source>
</evidence>
<dbReference type="GO" id="GO:0003677">
    <property type="term" value="F:DNA binding"/>
    <property type="evidence" value="ECO:0007669"/>
    <property type="project" value="UniProtKB-KW"/>
</dbReference>
<evidence type="ECO:0000256" key="15">
    <source>
        <dbReference type="RuleBase" id="RU363016"/>
    </source>
</evidence>
<evidence type="ECO:0000256" key="14">
    <source>
        <dbReference type="ARBA" id="ARBA00048988"/>
    </source>
</evidence>
<evidence type="ECO:0000256" key="4">
    <source>
        <dbReference type="ARBA" id="ARBA00022763"/>
    </source>
</evidence>
<evidence type="ECO:0000256" key="1">
    <source>
        <dbReference type="ARBA" id="ARBA00007504"/>
    </source>
</evidence>
<organism evidence="18 19">
    <name type="scientific">Halioxenophilus aromaticivorans</name>
    <dbReference type="NCBI Taxonomy" id="1306992"/>
    <lineage>
        <taxon>Bacteria</taxon>
        <taxon>Pseudomonadati</taxon>
        <taxon>Pseudomonadota</taxon>
        <taxon>Gammaproteobacteria</taxon>
        <taxon>Alteromonadales</taxon>
        <taxon>Alteromonadaceae</taxon>
        <taxon>Halioxenophilus</taxon>
    </lineage>
</organism>
<dbReference type="PANTHER" id="PTHR47964">
    <property type="entry name" value="ATP-DEPENDENT DNA HELICASE HOMOLOG RECG, CHLOROPLASTIC"/>
    <property type="match status" value="1"/>
</dbReference>
<keyword evidence="4 15" id="KW-0227">DNA damage</keyword>
<dbReference type="CDD" id="cd04488">
    <property type="entry name" value="RecG_wedge_OBF"/>
    <property type="match status" value="1"/>
</dbReference>
<dbReference type="NCBIfam" id="NF008168">
    <property type="entry name" value="PRK10917.2-2"/>
    <property type="match status" value="1"/>
</dbReference>
<name>A0AAV3TXN2_9ALTE</name>
<evidence type="ECO:0000313" key="19">
    <source>
        <dbReference type="Proteomes" id="UP001409585"/>
    </source>
</evidence>
<dbReference type="Pfam" id="PF00271">
    <property type="entry name" value="Helicase_C"/>
    <property type="match status" value="1"/>
</dbReference>
<evidence type="ECO:0000256" key="6">
    <source>
        <dbReference type="ARBA" id="ARBA00022806"/>
    </source>
</evidence>
<keyword evidence="8" id="KW-0238">DNA-binding</keyword>
<feature type="domain" description="Helicase C-terminal" evidence="17">
    <location>
        <begin position="482"/>
        <end position="628"/>
    </location>
</feature>
<dbReference type="Gene3D" id="2.40.50.140">
    <property type="entry name" value="Nucleic acid-binding proteins"/>
    <property type="match status" value="1"/>
</dbReference>